<keyword evidence="2 4" id="KW-0238">DNA-binding</keyword>
<proteinExistence type="predicted"/>
<accession>A0A6N7YHZ8</accession>
<dbReference type="EMBL" id="WMBA01000001">
    <property type="protein sequence ID" value="MTD52515.1"/>
    <property type="molecule type" value="Genomic_DNA"/>
</dbReference>
<protein>
    <submittedName>
        <fullName evidence="6">TetR family transcriptional regulator</fullName>
    </submittedName>
</protein>
<comment type="caution">
    <text evidence="6">The sequence shown here is derived from an EMBL/GenBank/DDBJ whole genome shotgun (WGS) entry which is preliminary data.</text>
</comment>
<dbReference type="InterPro" id="IPR036271">
    <property type="entry name" value="Tet_transcr_reg_TetR-rel_C_sf"/>
</dbReference>
<keyword evidence="7" id="KW-1185">Reference proteome</keyword>
<keyword evidence="1" id="KW-0805">Transcription regulation</keyword>
<gene>
    <name evidence="6" type="ORF">GKO32_00745</name>
</gene>
<keyword evidence="3" id="KW-0804">Transcription</keyword>
<evidence type="ECO:0000313" key="7">
    <source>
        <dbReference type="Proteomes" id="UP000440096"/>
    </source>
</evidence>
<evidence type="ECO:0000256" key="4">
    <source>
        <dbReference type="PROSITE-ProRule" id="PRU00335"/>
    </source>
</evidence>
<dbReference type="InterPro" id="IPR050109">
    <property type="entry name" value="HTH-type_TetR-like_transc_reg"/>
</dbReference>
<dbReference type="SUPFAM" id="SSF48498">
    <property type="entry name" value="Tetracyclin repressor-like, C-terminal domain"/>
    <property type="match status" value="1"/>
</dbReference>
<organism evidence="6 7">
    <name type="scientific">Amycolatopsis pithecellobii</name>
    <dbReference type="NCBI Taxonomy" id="664692"/>
    <lineage>
        <taxon>Bacteria</taxon>
        <taxon>Bacillati</taxon>
        <taxon>Actinomycetota</taxon>
        <taxon>Actinomycetes</taxon>
        <taxon>Pseudonocardiales</taxon>
        <taxon>Pseudonocardiaceae</taxon>
        <taxon>Amycolatopsis</taxon>
    </lineage>
</organism>
<dbReference type="GO" id="GO:0000976">
    <property type="term" value="F:transcription cis-regulatory region binding"/>
    <property type="evidence" value="ECO:0007669"/>
    <property type="project" value="TreeGrafter"/>
</dbReference>
<sequence length="195" mass="20841">MSTTRRRGVELETAIHAAVLDELNERGYAGVTYDGVAARAATSRPVLYRRWATKAEMVLAAVLASRTEVIVLPDTGRLATDLSAILASMRENFGVPLRATMLGLLAELDAESAESVLGLLSGWGADMVAPVVARAGARGEIGPAQVPREVLALPFDLARHELTFRGTLPEERITAIVDVIVVPLLELYAGSQKPL</sequence>
<dbReference type="Gene3D" id="1.10.10.60">
    <property type="entry name" value="Homeodomain-like"/>
    <property type="match status" value="1"/>
</dbReference>
<dbReference type="OrthoDB" id="9796019at2"/>
<name>A0A6N7YHZ8_9PSEU</name>
<feature type="DNA-binding region" description="H-T-H motif" evidence="4">
    <location>
        <begin position="32"/>
        <end position="51"/>
    </location>
</feature>
<dbReference type="GO" id="GO:0003700">
    <property type="term" value="F:DNA-binding transcription factor activity"/>
    <property type="evidence" value="ECO:0007669"/>
    <property type="project" value="TreeGrafter"/>
</dbReference>
<dbReference type="PANTHER" id="PTHR30055:SF148">
    <property type="entry name" value="TETR-FAMILY TRANSCRIPTIONAL REGULATOR"/>
    <property type="match status" value="1"/>
</dbReference>
<dbReference type="Gene3D" id="1.10.357.10">
    <property type="entry name" value="Tetracycline Repressor, domain 2"/>
    <property type="match status" value="1"/>
</dbReference>
<dbReference type="InterPro" id="IPR009057">
    <property type="entry name" value="Homeodomain-like_sf"/>
</dbReference>
<dbReference type="AlphaFoldDB" id="A0A6N7YHZ8"/>
<dbReference type="PROSITE" id="PS50977">
    <property type="entry name" value="HTH_TETR_2"/>
    <property type="match status" value="1"/>
</dbReference>
<reference evidence="6 7" key="1">
    <citation type="submission" date="2019-11" db="EMBL/GenBank/DDBJ databases">
        <title>Draft genome of Amycolatopsis RM579.</title>
        <authorList>
            <person name="Duangmal K."/>
            <person name="Mingma R."/>
        </authorList>
    </citation>
    <scope>NUCLEOTIDE SEQUENCE [LARGE SCALE GENOMIC DNA]</scope>
    <source>
        <strain evidence="6 7">RM579</strain>
    </source>
</reference>
<evidence type="ECO:0000313" key="6">
    <source>
        <dbReference type="EMBL" id="MTD52515.1"/>
    </source>
</evidence>
<dbReference type="SUPFAM" id="SSF46689">
    <property type="entry name" value="Homeodomain-like"/>
    <property type="match status" value="1"/>
</dbReference>
<dbReference type="InterPro" id="IPR001647">
    <property type="entry name" value="HTH_TetR"/>
</dbReference>
<dbReference type="Pfam" id="PF00440">
    <property type="entry name" value="TetR_N"/>
    <property type="match status" value="1"/>
</dbReference>
<dbReference type="RefSeq" id="WP_154754770.1">
    <property type="nucleotide sequence ID" value="NZ_WMBA01000001.1"/>
</dbReference>
<dbReference type="Proteomes" id="UP000440096">
    <property type="component" value="Unassembled WGS sequence"/>
</dbReference>
<evidence type="ECO:0000256" key="3">
    <source>
        <dbReference type="ARBA" id="ARBA00023163"/>
    </source>
</evidence>
<dbReference type="PANTHER" id="PTHR30055">
    <property type="entry name" value="HTH-TYPE TRANSCRIPTIONAL REGULATOR RUTR"/>
    <property type="match status" value="1"/>
</dbReference>
<evidence type="ECO:0000259" key="5">
    <source>
        <dbReference type="PROSITE" id="PS50977"/>
    </source>
</evidence>
<evidence type="ECO:0000256" key="1">
    <source>
        <dbReference type="ARBA" id="ARBA00023015"/>
    </source>
</evidence>
<feature type="domain" description="HTH tetR-type" evidence="5">
    <location>
        <begin position="9"/>
        <end position="69"/>
    </location>
</feature>
<dbReference type="InterPro" id="IPR011075">
    <property type="entry name" value="TetR_C"/>
</dbReference>
<dbReference type="Pfam" id="PF16859">
    <property type="entry name" value="TetR_C_11"/>
    <property type="match status" value="1"/>
</dbReference>
<evidence type="ECO:0000256" key="2">
    <source>
        <dbReference type="ARBA" id="ARBA00023125"/>
    </source>
</evidence>